<sequence length="289" mass="31758">MAAKLASMGRSLLTFRRITWIVPALGHLGKQHHRRHASSSSLTIPRPFGPFVCYPRSSSPIHQCIPLPLRCPCQSCGHKVLKLQYSREYYLKHWSNSHLVFWHHFGPGVVPQDQRRWLHLPPPAAPVLPAIPSIHPLPLAPNQFLAPAPASRRQCALSHCLATRRCSLRTASSSDAGYLAQVHVLCKAHVVLLRQDPDRALPCGPHARCKHDNVRPDDVLLGKVLFGGVYPVSAVFRAAVQVYACSCVGVGVLVDEGLAVRPGAGRGVARTRVAAMRECGTNNDIDFYL</sequence>
<dbReference type="AlphaFoldDB" id="A0AAD6YMZ0"/>
<keyword evidence="2" id="KW-1185">Reference proteome</keyword>
<evidence type="ECO:0000313" key="2">
    <source>
        <dbReference type="Proteomes" id="UP001219525"/>
    </source>
</evidence>
<comment type="caution">
    <text evidence="1">The sequence shown here is derived from an EMBL/GenBank/DDBJ whole genome shotgun (WGS) entry which is preliminary data.</text>
</comment>
<proteinExistence type="predicted"/>
<dbReference type="Gene3D" id="3.40.640.10">
    <property type="entry name" value="Type I PLP-dependent aspartate aminotransferase-like (Major domain)"/>
    <property type="match status" value="1"/>
</dbReference>
<evidence type="ECO:0000313" key="1">
    <source>
        <dbReference type="EMBL" id="KAJ7224203.1"/>
    </source>
</evidence>
<dbReference type="InterPro" id="IPR015421">
    <property type="entry name" value="PyrdxlP-dep_Trfase_major"/>
</dbReference>
<protein>
    <submittedName>
        <fullName evidence="1">Uncharacterized protein</fullName>
    </submittedName>
</protein>
<organism evidence="1 2">
    <name type="scientific">Mycena pura</name>
    <dbReference type="NCBI Taxonomy" id="153505"/>
    <lineage>
        <taxon>Eukaryota</taxon>
        <taxon>Fungi</taxon>
        <taxon>Dikarya</taxon>
        <taxon>Basidiomycota</taxon>
        <taxon>Agaricomycotina</taxon>
        <taxon>Agaricomycetes</taxon>
        <taxon>Agaricomycetidae</taxon>
        <taxon>Agaricales</taxon>
        <taxon>Marasmiineae</taxon>
        <taxon>Mycenaceae</taxon>
        <taxon>Mycena</taxon>
    </lineage>
</organism>
<accession>A0AAD6YMZ0</accession>
<dbReference type="Proteomes" id="UP001219525">
    <property type="component" value="Unassembled WGS sequence"/>
</dbReference>
<reference evidence="1" key="1">
    <citation type="submission" date="2023-03" db="EMBL/GenBank/DDBJ databases">
        <title>Massive genome expansion in bonnet fungi (Mycena s.s.) driven by repeated elements and novel gene families across ecological guilds.</title>
        <authorList>
            <consortium name="Lawrence Berkeley National Laboratory"/>
            <person name="Harder C.B."/>
            <person name="Miyauchi S."/>
            <person name="Viragh M."/>
            <person name="Kuo A."/>
            <person name="Thoen E."/>
            <person name="Andreopoulos B."/>
            <person name="Lu D."/>
            <person name="Skrede I."/>
            <person name="Drula E."/>
            <person name="Henrissat B."/>
            <person name="Morin E."/>
            <person name="Kohler A."/>
            <person name="Barry K."/>
            <person name="LaButti K."/>
            <person name="Morin E."/>
            <person name="Salamov A."/>
            <person name="Lipzen A."/>
            <person name="Mereny Z."/>
            <person name="Hegedus B."/>
            <person name="Baldrian P."/>
            <person name="Stursova M."/>
            <person name="Weitz H."/>
            <person name="Taylor A."/>
            <person name="Grigoriev I.V."/>
            <person name="Nagy L.G."/>
            <person name="Martin F."/>
            <person name="Kauserud H."/>
        </authorList>
    </citation>
    <scope>NUCLEOTIDE SEQUENCE</scope>
    <source>
        <strain evidence="1">9144</strain>
    </source>
</reference>
<gene>
    <name evidence="1" type="ORF">GGX14DRAFT_648956</name>
</gene>
<name>A0AAD6YMZ0_9AGAR</name>
<dbReference type="EMBL" id="JARJCW010000005">
    <property type="protein sequence ID" value="KAJ7224203.1"/>
    <property type="molecule type" value="Genomic_DNA"/>
</dbReference>